<keyword evidence="3" id="KW-1185">Reference proteome</keyword>
<gene>
    <name evidence="2" type="ORF">B0H16DRAFT_1475797</name>
</gene>
<accession>A0AAD7HE11</accession>
<reference evidence="2" key="1">
    <citation type="submission" date="2023-03" db="EMBL/GenBank/DDBJ databases">
        <title>Massive genome expansion in bonnet fungi (Mycena s.s.) driven by repeated elements and novel gene families across ecological guilds.</title>
        <authorList>
            <consortium name="Lawrence Berkeley National Laboratory"/>
            <person name="Harder C.B."/>
            <person name="Miyauchi S."/>
            <person name="Viragh M."/>
            <person name="Kuo A."/>
            <person name="Thoen E."/>
            <person name="Andreopoulos B."/>
            <person name="Lu D."/>
            <person name="Skrede I."/>
            <person name="Drula E."/>
            <person name="Henrissat B."/>
            <person name="Morin E."/>
            <person name="Kohler A."/>
            <person name="Barry K."/>
            <person name="LaButti K."/>
            <person name="Morin E."/>
            <person name="Salamov A."/>
            <person name="Lipzen A."/>
            <person name="Mereny Z."/>
            <person name="Hegedus B."/>
            <person name="Baldrian P."/>
            <person name="Stursova M."/>
            <person name="Weitz H."/>
            <person name="Taylor A."/>
            <person name="Grigoriev I.V."/>
            <person name="Nagy L.G."/>
            <person name="Martin F."/>
            <person name="Kauserud H."/>
        </authorList>
    </citation>
    <scope>NUCLEOTIDE SEQUENCE</scope>
    <source>
        <strain evidence="2">CBHHK182m</strain>
    </source>
</reference>
<feature type="compositionally biased region" description="Acidic residues" evidence="1">
    <location>
        <begin position="181"/>
        <end position="194"/>
    </location>
</feature>
<sequence>MDASRRYWEAFVSASGSGAKFETCRHCGEGYDVAGNTHESCLWHYEEGPTDSKENRKRLPQGFFWDCCGLQLNSTGYLHTKHAPPPEPLTRNGRVLEANDSGRVKTRHASEIYEGRAAEGPSPTKKRKTGLKCRMCRETYDDKKNTKKGCHWHELDAVRRFTGEREDWDSDNDADAVYSQNDEEDEEDNDDLSI</sequence>
<dbReference type="AlphaFoldDB" id="A0AAD7HE11"/>
<proteinExistence type="predicted"/>
<evidence type="ECO:0000256" key="1">
    <source>
        <dbReference type="SAM" id="MobiDB-lite"/>
    </source>
</evidence>
<protein>
    <submittedName>
        <fullName evidence="2">Uncharacterized protein</fullName>
    </submittedName>
</protein>
<evidence type="ECO:0000313" key="2">
    <source>
        <dbReference type="EMBL" id="KAJ7717964.1"/>
    </source>
</evidence>
<dbReference type="EMBL" id="JARKIB010000270">
    <property type="protein sequence ID" value="KAJ7717964.1"/>
    <property type="molecule type" value="Genomic_DNA"/>
</dbReference>
<evidence type="ECO:0000313" key="3">
    <source>
        <dbReference type="Proteomes" id="UP001215598"/>
    </source>
</evidence>
<dbReference type="Proteomes" id="UP001215598">
    <property type="component" value="Unassembled WGS sequence"/>
</dbReference>
<comment type="caution">
    <text evidence="2">The sequence shown here is derived from an EMBL/GenBank/DDBJ whole genome shotgun (WGS) entry which is preliminary data.</text>
</comment>
<organism evidence="2 3">
    <name type="scientific">Mycena metata</name>
    <dbReference type="NCBI Taxonomy" id="1033252"/>
    <lineage>
        <taxon>Eukaryota</taxon>
        <taxon>Fungi</taxon>
        <taxon>Dikarya</taxon>
        <taxon>Basidiomycota</taxon>
        <taxon>Agaricomycotina</taxon>
        <taxon>Agaricomycetes</taxon>
        <taxon>Agaricomycetidae</taxon>
        <taxon>Agaricales</taxon>
        <taxon>Marasmiineae</taxon>
        <taxon>Mycenaceae</taxon>
        <taxon>Mycena</taxon>
    </lineage>
</organism>
<name>A0AAD7HE11_9AGAR</name>
<feature type="region of interest" description="Disordered" evidence="1">
    <location>
        <begin position="162"/>
        <end position="194"/>
    </location>
</feature>